<keyword evidence="3" id="KW-1185">Reference proteome</keyword>
<accession>A0A4C1UQ92</accession>
<evidence type="ECO:0000313" key="2">
    <source>
        <dbReference type="EMBL" id="GBP28633.1"/>
    </source>
</evidence>
<dbReference type="Proteomes" id="UP000299102">
    <property type="component" value="Unassembled WGS sequence"/>
</dbReference>
<reference evidence="2 3" key="1">
    <citation type="journal article" date="2019" name="Commun. Biol.">
        <title>The bagworm genome reveals a unique fibroin gene that provides high tensile strength.</title>
        <authorList>
            <person name="Kono N."/>
            <person name="Nakamura H."/>
            <person name="Ohtoshi R."/>
            <person name="Tomita M."/>
            <person name="Numata K."/>
            <person name="Arakawa K."/>
        </authorList>
    </citation>
    <scope>NUCLEOTIDE SEQUENCE [LARGE SCALE GENOMIC DNA]</scope>
</reference>
<evidence type="ECO:0000256" key="1">
    <source>
        <dbReference type="SAM" id="MobiDB-lite"/>
    </source>
</evidence>
<gene>
    <name evidence="2" type="ORF">EVAR_85832_1</name>
</gene>
<dbReference type="AlphaFoldDB" id="A0A4C1UQ92"/>
<sequence length="123" mass="13403">MLTSSSKASSFVTVLPEKGETVDDVPSPQDLIKDVRSRPPRIVRRRYLGGGVHSSGGRAISQTNGARPRQGSVRTGGTGARLALTEVFFSTMNVQNEPDERYQVINPAWELEVGPRRSGPRGR</sequence>
<protein>
    <submittedName>
        <fullName evidence="2">Uncharacterized protein</fullName>
    </submittedName>
</protein>
<dbReference type="EMBL" id="BGZK01000209">
    <property type="protein sequence ID" value="GBP28633.1"/>
    <property type="molecule type" value="Genomic_DNA"/>
</dbReference>
<proteinExistence type="predicted"/>
<organism evidence="2 3">
    <name type="scientific">Eumeta variegata</name>
    <name type="common">Bagworm moth</name>
    <name type="synonym">Eumeta japonica</name>
    <dbReference type="NCBI Taxonomy" id="151549"/>
    <lineage>
        <taxon>Eukaryota</taxon>
        <taxon>Metazoa</taxon>
        <taxon>Ecdysozoa</taxon>
        <taxon>Arthropoda</taxon>
        <taxon>Hexapoda</taxon>
        <taxon>Insecta</taxon>
        <taxon>Pterygota</taxon>
        <taxon>Neoptera</taxon>
        <taxon>Endopterygota</taxon>
        <taxon>Lepidoptera</taxon>
        <taxon>Glossata</taxon>
        <taxon>Ditrysia</taxon>
        <taxon>Tineoidea</taxon>
        <taxon>Psychidae</taxon>
        <taxon>Oiketicinae</taxon>
        <taxon>Eumeta</taxon>
    </lineage>
</organism>
<comment type="caution">
    <text evidence="2">The sequence shown here is derived from an EMBL/GenBank/DDBJ whole genome shotgun (WGS) entry which is preliminary data.</text>
</comment>
<evidence type="ECO:0000313" key="3">
    <source>
        <dbReference type="Proteomes" id="UP000299102"/>
    </source>
</evidence>
<feature type="region of interest" description="Disordered" evidence="1">
    <location>
        <begin position="48"/>
        <end position="78"/>
    </location>
</feature>
<name>A0A4C1UQ92_EUMVA</name>